<accession>A0A839RNK8</accession>
<reference evidence="1 2" key="1">
    <citation type="submission" date="2020-08" db="EMBL/GenBank/DDBJ databases">
        <title>Sequencing the genomes of 1000 actinobacteria strains.</title>
        <authorList>
            <person name="Klenk H.-P."/>
        </authorList>
    </citation>
    <scope>NUCLEOTIDE SEQUENCE [LARGE SCALE GENOMIC DNA]</scope>
    <source>
        <strain evidence="1 2">DSM 45258</strain>
    </source>
</reference>
<sequence length="152" mass="17185">MIDVEIGRSPAGMRTFPLAFKVEFVRLWDEAMEHGSRARLLRQYNLTRKTVSPWLVARDRGDFDARVTPGKPRRARSTMNDSERAELARLRSENAALKKKVAQSGAAQEILGKAFELLSGINDSSTDPKDMVPPAMMKAKAYRQWLARHDLS</sequence>
<comment type="caution">
    <text evidence="1">The sequence shown here is derived from an EMBL/GenBank/DDBJ whole genome shotgun (WGS) entry which is preliminary data.</text>
</comment>
<dbReference type="Proteomes" id="UP000567922">
    <property type="component" value="Unassembled WGS sequence"/>
</dbReference>
<dbReference type="AlphaFoldDB" id="A0A839RNK8"/>
<protein>
    <submittedName>
        <fullName evidence="1">Transposase-like protein</fullName>
    </submittedName>
</protein>
<keyword evidence="2" id="KW-1185">Reference proteome</keyword>
<dbReference type="EMBL" id="JACHWS010000002">
    <property type="protein sequence ID" value="MBB3037583.1"/>
    <property type="molecule type" value="Genomic_DNA"/>
</dbReference>
<dbReference type="SUPFAM" id="SSF46689">
    <property type="entry name" value="Homeodomain-like"/>
    <property type="match status" value="1"/>
</dbReference>
<proteinExistence type="predicted"/>
<organism evidence="1 2">
    <name type="scientific">Hoyosella altamirensis</name>
    <dbReference type="NCBI Taxonomy" id="616997"/>
    <lineage>
        <taxon>Bacteria</taxon>
        <taxon>Bacillati</taxon>
        <taxon>Actinomycetota</taxon>
        <taxon>Actinomycetes</taxon>
        <taxon>Mycobacteriales</taxon>
        <taxon>Hoyosellaceae</taxon>
        <taxon>Hoyosella</taxon>
    </lineage>
</organism>
<evidence type="ECO:0000313" key="1">
    <source>
        <dbReference type="EMBL" id="MBB3037583.1"/>
    </source>
</evidence>
<name>A0A839RNK8_9ACTN</name>
<dbReference type="RefSeq" id="WP_232322997.1">
    <property type="nucleotide sequence ID" value="NZ_BDDI01000011.1"/>
</dbReference>
<gene>
    <name evidence="1" type="ORF">FHU29_002032</name>
</gene>
<dbReference type="InterPro" id="IPR009057">
    <property type="entry name" value="Homeodomain-like_sf"/>
</dbReference>
<evidence type="ECO:0000313" key="2">
    <source>
        <dbReference type="Proteomes" id="UP000567922"/>
    </source>
</evidence>